<protein>
    <submittedName>
        <fullName evidence="3">Uncharacterized protein</fullName>
    </submittedName>
</protein>
<dbReference type="EMBL" id="JAPEVB010000006">
    <property type="protein sequence ID" value="KAJ4386434.1"/>
    <property type="molecule type" value="Genomic_DNA"/>
</dbReference>
<dbReference type="InterPro" id="IPR036291">
    <property type="entry name" value="NAD(P)-bd_dom_sf"/>
</dbReference>
<evidence type="ECO:0000256" key="1">
    <source>
        <dbReference type="ARBA" id="ARBA00006484"/>
    </source>
</evidence>
<dbReference type="OrthoDB" id="2102561at2759"/>
<dbReference type="Gene3D" id="3.40.50.720">
    <property type="entry name" value="NAD(P)-binding Rossmann-like Domain"/>
    <property type="match status" value="1"/>
</dbReference>
<dbReference type="GO" id="GO:0006654">
    <property type="term" value="P:phosphatidic acid biosynthetic process"/>
    <property type="evidence" value="ECO:0007669"/>
    <property type="project" value="TreeGrafter"/>
</dbReference>
<evidence type="ECO:0000313" key="3">
    <source>
        <dbReference type="EMBL" id="KAJ4386434.1"/>
    </source>
</evidence>
<comment type="similarity">
    <text evidence="1">Belongs to the short-chain dehydrogenases/reductases (SDR) family.</text>
</comment>
<evidence type="ECO:0000313" key="4">
    <source>
        <dbReference type="Proteomes" id="UP001140453"/>
    </source>
</evidence>
<dbReference type="Proteomes" id="UP001140453">
    <property type="component" value="Unassembled WGS sequence"/>
</dbReference>
<dbReference type="GO" id="GO:0004806">
    <property type="term" value="F:triacylglycerol lipase activity"/>
    <property type="evidence" value="ECO:0007669"/>
    <property type="project" value="TreeGrafter"/>
</dbReference>
<proteinExistence type="inferred from homology"/>
<name>A0A9W8YJF5_9PEZI</name>
<dbReference type="GO" id="GO:0019433">
    <property type="term" value="P:triglyceride catabolic process"/>
    <property type="evidence" value="ECO:0007669"/>
    <property type="project" value="TreeGrafter"/>
</dbReference>
<keyword evidence="2" id="KW-0560">Oxidoreductase</keyword>
<dbReference type="PANTHER" id="PTHR44169:SF6">
    <property type="entry name" value="NADPH-DEPENDENT 1-ACYLDIHYDROXYACETONE PHOSPHATE REDUCTASE"/>
    <property type="match status" value="1"/>
</dbReference>
<dbReference type="GO" id="GO:0005783">
    <property type="term" value="C:endoplasmic reticulum"/>
    <property type="evidence" value="ECO:0007669"/>
    <property type="project" value="TreeGrafter"/>
</dbReference>
<gene>
    <name evidence="3" type="ORF">N0V93_009330</name>
</gene>
<dbReference type="AlphaFoldDB" id="A0A9W8YJF5"/>
<dbReference type="GO" id="GO:0000140">
    <property type="term" value="F:acylglycerone-phosphate reductase (NADP+) activity"/>
    <property type="evidence" value="ECO:0007669"/>
    <property type="project" value="TreeGrafter"/>
</dbReference>
<comment type="caution">
    <text evidence="3">The sequence shown here is derived from an EMBL/GenBank/DDBJ whole genome shotgun (WGS) entry which is preliminary data.</text>
</comment>
<dbReference type="GO" id="GO:0005811">
    <property type="term" value="C:lipid droplet"/>
    <property type="evidence" value="ECO:0007669"/>
    <property type="project" value="TreeGrafter"/>
</dbReference>
<dbReference type="SUPFAM" id="SSF51735">
    <property type="entry name" value="NAD(P)-binding Rossmann-fold domains"/>
    <property type="match status" value="1"/>
</dbReference>
<reference evidence="3" key="1">
    <citation type="submission" date="2022-10" db="EMBL/GenBank/DDBJ databases">
        <title>Tapping the CABI collections for fungal endophytes: first genome assemblies for Collariella, Neodidymelliopsis, Ascochyta clinopodiicola, Didymella pomorum, Didymosphaeria variabile, Neocosmospora piperis and Neocucurbitaria cava.</title>
        <authorList>
            <person name="Hill R."/>
        </authorList>
    </citation>
    <scope>NUCLEOTIDE SEQUENCE</scope>
    <source>
        <strain evidence="3">IMI 355082</strain>
    </source>
</reference>
<dbReference type="PANTHER" id="PTHR44169">
    <property type="entry name" value="NADPH-DEPENDENT 1-ACYLDIHYDROXYACETONE PHOSPHATE REDUCTASE"/>
    <property type="match status" value="1"/>
</dbReference>
<keyword evidence="4" id="KW-1185">Reference proteome</keyword>
<evidence type="ECO:0000256" key="2">
    <source>
        <dbReference type="ARBA" id="ARBA00023002"/>
    </source>
</evidence>
<sequence>MTRKYQTEHNSHDSELNLYLGRLRENHPVLPPTVAPQCTFTANFVIVSRYSTINTMASAVIQKKTVLITGCSTGSIGWAVTRVFLEQNFHVFAGVRSRSKAQDLAELRKVDILELDVTVPQTITLYR</sequence>
<organism evidence="3 4">
    <name type="scientific">Gnomoniopsis smithogilvyi</name>
    <dbReference type="NCBI Taxonomy" id="1191159"/>
    <lineage>
        <taxon>Eukaryota</taxon>
        <taxon>Fungi</taxon>
        <taxon>Dikarya</taxon>
        <taxon>Ascomycota</taxon>
        <taxon>Pezizomycotina</taxon>
        <taxon>Sordariomycetes</taxon>
        <taxon>Sordariomycetidae</taxon>
        <taxon>Diaporthales</taxon>
        <taxon>Gnomoniaceae</taxon>
        <taxon>Gnomoniopsis</taxon>
    </lineage>
</organism>
<accession>A0A9W8YJF5</accession>